<accession>A0A418VXT0</accession>
<feature type="transmembrane region" description="Helical" evidence="2">
    <location>
        <begin position="650"/>
        <end position="671"/>
    </location>
</feature>
<dbReference type="EMBL" id="QYUL01000002">
    <property type="protein sequence ID" value="RJF81946.1"/>
    <property type="molecule type" value="Genomic_DNA"/>
</dbReference>
<feature type="transmembrane region" description="Helical" evidence="2">
    <location>
        <begin position="481"/>
        <end position="500"/>
    </location>
</feature>
<feature type="transmembrane region" description="Helical" evidence="2">
    <location>
        <begin position="785"/>
        <end position="805"/>
    </location>
</feature>
<dbReference type="RefSeq" id="WP_119832027.1">
    <property type="nucleotide sequence ID" value="NZ_QYUL01000002.1"/>
</dbReference>
<dbReference type="PIRSF" id="PIRSF035905">
    <property type="entry name" value="UCP035905_mp"/>
    <property type="match status" value="1"/>
</dbReference>
<dbReference type="PANTHER" id="PTHR38434:SF1">
    <property type="entry name" value="BLL2549 PROTEIN"/>
    <property type="match status" value="1"/>
</dbReference>
<dbReference type="AlphaFoldDB" id="A0A418VXT0"/>
<keyword evidence="2" id="KW-0472">Membrane</keyword>
<feature type="transmembrane region" description="Helical" evidence="2">
    <location>
        <begin position="820"/>
        <end position="839"/>
    </location>
</feature>
<protein>
    <submittedName>
        <fullName evidence="3">DUF2339 domain-containing protein</fullName>
    </submittedName>
</protein>
<feature type="transmembrane region" description="Helical" evidence="2">
    <location>
        <begin position="304"/>
        <end position="321"/>
    </location>
</feature>
<reference evidence="3 4" key="1">
    <citation type="submission" date="2018-09" db="EMBL/GenBank/DDBJ databases">
        <authorList>
            <person name="Zhu H."/>
        </authorList>
    </citation>
    <scope>NUCLEOTIDE SEQUENCE [LARGE SCALE GENOMIC DNA]</scope>
    <source>
        <strain evidence="3 4">K2W22B-5</strain>
    </source>
</reference>
<feature type="transmembrane region" description="Helical" evidence="2">
    <location>
        <begin position="512"/>
        <end position="530"/>
    </location>
</feature>
<feature type="transmembrane region" description="Helical" evidence="2">
    <location>
        <begin position="382"/>
        <end position="398"/>
    </location>
</feature>
<feature type="transmembrane region" description="Helical" evidence="2">
    <location>
        <begin position="178"/>
        <end position="198"/>
    </location>
</feature>
<feature type="transmembrane region" description="Helical" evidence="2">
    <location>
        <begin position="618"/>
        <end position="638"/>
    </location>
</feature>
<feature type="transmembrane region" description="Helical" evidence="2">
    <location>
        <begin position="566"/>
        <end position="582"/>
    </location>
</feature>
<name>A0A418VXT0_9PROT</name>
<feature type="region of interest" description="Disordered" evidence="1">
    <location>
        <begin position="75"/>
        <end position="96"/>
    </location>
</feature>
<feature type="transmembrane region" description="Helical" evidence="2">
    <location>
        <begin position="875"/>
        <end position="892"/>
    </location>
</feature>
<evidence type="ECO:0000256" key="2">
    <source>
        <dbReference type="SAM" id="Phobius"/>
    </source>
</evidence>
<feature type="transmembrane region" description="Helical" evidence="2">
    <location>
        <begin position="358"/>
        <end position="376"/>
    </location>
</feature>
<evidence type="ECO:0000256" key="1">
    <source>
        <dbReference type="SAM" id="MobiDB-lite"/>
    </source>
</evidence>
<dbReference type="Proteomes" id="UP000283458">
    <property type="component" value="Unassembled WGS sequence"/>
</dbReference>
<sequence>MEFFALLLVIGFVVLRMDRRLRDQAKAIDDLRQTVARLSAQAGATPAVADLAPDIVPDPAAALPPVSDEITVAPLADEAPPEPPPPPATPAPPARPLWRDLEESLASRWLIWLGGATMALAAAFFIKLSVEHGWLGPGVRVALGLVSGAGLIVGGEWLRRQPTQRAFAALHPDYVPMALTGAGLFAAFASVYGGYALFGLFDPLVAFALLAALSLSGVALSLLQGPFIAALGLLAGFVTPMLVSSGNPMAWGLFPYLLALNAAGVALVLWREWRWLGWGTLIGAAGWPALWLSDVWTPGDALAVGLYVTLSAALFLTPALLSRWIDAEPVAPPPPAVGWRAALPSWFRRHRRHPLDRLAMTAARVFAILMLCLVWTDEHGDAALSLLALFALGGLVAGRRVERLAGLAWVAGLVVWMVLAVWNLPSLPNPWLPLTPDGRPLVEGVPRDLLDPIQRAIWATAGFAALFGVGGFVAMLGARRVALWASLSALLPLALLATLYAQLEPDRSAVEWPAAAVALAALLVAAVTPLARQRGARADADLALAALAAGAVGAMTLGATMILRDAWLTVALAAQVPVLAWLERHFTLRELRRVAFLVAVVVLARLALNPLVLEYKGIAWIFYGYGLPALGFLAAARWMRQAPDDKADDLTVMVLEAGALIFTTLLASLAVHRWMVADLTDRPSSLVEASLHTLSWLGLALLLTVDRRWSLRPVARWGRRLLLALAAGMALIVHLGGFNPLWSGESVGEWLLVNRLLLAYGAPAALMTLILWVDPLRSAELRRGLSALVGALLAANLALEIRRVFQGPVLSGGGLSDAEWYSYSAAFLIVAVLLLVAALRFGWGGMRHVGLALLLVVVAKVFVSDMEGLTGLYRVASFLGLGVCLVGVGFLYQRLRGPSVAAADNPADEQTH</sequence>
<proteinExistence type="predicted"/>
<dbReference type="Pfam" id="PF10101">
    <property type="entry name" value="DUF2339"/>
    <property type="match status" value="2"/>
</dbReference>
<feature type="transmembrane region" description="Helical" evidence="2">
    <location>
        <begin position="456"/>
        <end position="474"/>
    </location>
</feature>
<evidence type="ECO:0000313" key="3">
    <source>
        <dbReference type="EMBL" id="RJF81946.1"/>
    </source>
</evidence>
<feature type="transmembrane region" description="Helical" evidence="2">
    <location>
        <begin position="405"/>
        <end position="424"/>
    </location>
</feature>
<dbReference type="InterPro" id="IPR014600">
    <property type="entry name" value="UCP035905_mem"/>
</dbReference>
<feature type="transmembrane region" description="Helical" evidence="2">
    <location>
        <begin position="205"/>
        <end position="238"/>
    </location>
</feature>
<keyword evidence="2" id="KW-1133">Transmembrane helix</keyword>
<organism evidence="3 4">
    <name type="scientific">Azospirillum cavernae</name>
    <dbReference type="NCBI Taxonomy" id="2320860"/>
    <lineage>
        <taxon>Bacteria</taxon>
        <taxon>Pseudomonadati</taxon>
        <taxon>Pseudomonadota</taxon>
        <taxon>Alphaproteobacteria</taxon>
        <taxon>Rhodospirillales</taxon>
        <taxon>Azospirillaceae</taxon>
        <taxon>Azospirillum</taxon>
    </lineage>
</organism>
<feature type="transmembrane region" description="Helical" evidence="2">
    <location>
        <begin position="750"/>
        <end position="773"/>
    </location>
</feature>
<feature type="transmembrane region" description="Helical" evidence="2">
    <location>
        <begin position="109"/>
        <end position="126"/>
    </location>
</feature>
<feature type="transmembrane region" description="Helical" evidence="2">
    <location>
        <begin position="721"/>
        <end position="738"/>
    </location>
</feature>
<feature type="transmembrane region" description="Helical" evidence="2">
    <location>
        <begin position="846"/>
        <end position="863"/>
    </location>
</feature>
<dbReference type="PANTHER" id="PTHR38434">
    <property type="entry name" value="BLL2549 PROTEIN"/>
    <property type="match status" value="1"/>
</dbReference>
<dbReference type="OrthoDB" id="5422830at2"/>
<feature type="transmembrane region" description="Helical" evidence="2">
    <location>
        <begin position="542"/>
        <end position="560"/>
    </location>
</feature>
<feature type="transmembrane region" description="Helical" evidence="2">
    <location>
        <begin position="250"/>
        <end position="270"/>
    </location>
</feature>
<feature type="transmembrane region" description="Helical" evidence="2">
    <location>
        <begin position="691"/>
        <end position="709"/>
    </location>
</feature>
<feature type="transmembrane region" description="Helical" evidence="2">
    <location>
        <begin position="594"/>
        <end position="612"/>
    </location>
</feature>
<gene>
    <name evidence="3" type="ORF">D3877_17785</name>
</gene>
<feature type="compositionally biased region" description="Pro residues" evidence="1">
    <location>
        <begin position="81"/>
        <end position="95"/>
    </location>
</feature>
<keyword evidence="4" id="KW-1185">Reference proteome</keyword>
<dbReference type="InterPro" id="IPR019286">
    <property type="entry name" value="DUF2339_TM"/>
</dbReference>
<keyword evidence="2" id="KW-0812">Transmembrane</keyword>
<evidence type="ECO:0000313" key="4">
    <source>
        <dbReference type="Proteomes" id="UP000283458"/>
    </source>
</evidence>
<comment type="caution">
    <text evidence="3">The sequence shown here is derived from an EMBL/GenBank/DDBJ whole genome shotgun (WGS) entry which is preliminary data.</text>
</comment>
<feature type="transmembrane region" description="Helical" evidence="2">
    <location>
        <begin position="138"/>
        <end position="158"/>
    </location>
</feature>
<feature type="transmembrane region" description="Helical" evidence="2">
    <location>
        <begin position="275"/>
        <end position="292"/>
    </location>
</feature>